<accession>A0ABR3B626</accession>
<dbReference type="Proteomes" id="UP001448207">
    <property type="component" value="Unassembled WGS sequence"/>
</dbReference>
<gene>
    <name evidence="2" type="ORF">J3Q64DRAFT_1729110</name>
</gene>
<name>A0ABR3B626_PHYBL</name>
<sequence>MCIISCMVIILLFFRNKGKEVGNKEIKEEENEKKKMVNMTRKTPDLISHASNALGWLICFAFLPADNFEKEKCMR</sequence>
<keyword evidence="1" id="KW-0732">Signal</keyword>
<keyword evidence="3" id="KW-1185">Reference proteome</keyword>
<reference evidence="2 3" key="1">
    <citation type="submission" date="2024-04" db="EMBL/GenBank/DDBJ databases">
        <title>Symmetric and asymmetric DNA N6-adenine methylation regulates different biological responses in Mucorales.</title>
        <authorList>
            <consortium name="Lawrence Berkeley National Laboratory"/>
            <person name="Lax C."/>
            <person name="Mondo S.J."/>
            <person name="Osorio-Concepcion M."/>
            <person name="Muszewska A."/>
            <person name="Corrochano-Luque M."/>
            <person name="Gutierrez G."/>
            <person name="Riley R."/>
            <person name="Lipzen A."/>
            <person name="Guo J."/>
            <person name="Hundley H."/>
            <person name="Amirebrahimi M."/>
            <person name="Ng V."/>
            <person name="Lorenzo-Gutierrez D."/>
            <person name="Binder U."/>
            <person name="Yang J."/>
            <person name="Song Y."/>
            <person name="Canovas D."/>
            <person name="Navarro E."/>
            <person name="Freitag M."/>
            <person name="Gabaldon T."/>
            <person name="Grigoriev I.V."/>
            <person name="Corrochano L.M."/>
            <person name="Nicolas F.E."/>
            <person name="Garre V."/>
        </authorList>
    </citation>
    <scope>NUCLEOTIDE SEQUENCE [LARGE SCALE GENOMIC DNA]</scope>
    <source>
        <strain evidence="2 3">L51</strain>
    </source>
</reference>
<organism evidence="2 3">
    <name type="scientific">Phycomyces blakesleeanus</name>
    <dbReference type="NCBI Taxonomy" id="4837"/>
    <lineage>
        <taxon>Eukaryota</taxon>
        <taxon>Fungi</taxon>
        <taxon>Fungi incertae sedis</taxon>
        <taxon>Mucoromycota</taxon>
        <taxon>Mucoromycotina</taxon>
        <taxon>Mucoromycetes</taxon>
        <taxon>Mucorales</taxon>
        <taxon>Phycomycetaceae</taxon>
        <taxon>Phycomyces</taxon>
    </lineage>
</organism>
<feature type="signal peptide" evidence="1">
    <location>
        <begin position="1"/>
        <end position="18"/>
    </location>
</feature>
<evidence type="ECO:0000313" key="3">
    <source>
        <dbReference type="Proteomes" id="UP001448207"/>
    </source>
</evidence>
<proteinExistence type="predicted"/>
<dbReference type="EMBL" id="JBCLYO010000004">
    <property type="protein sequence ID" value="KAL0090265.1"/>
    <property type="molecule type" value="Genomic_DNA"/>
</dbReference>
<evidence type="ECO:0000256" key="1">
    <source>
        <dbReference type="SAM" id="SignalP"/>
    </source>
</evidence>
<evidence type="ECO:0000313" key="2">
    <source>
        <dbReference type="EMBL" id="KAL0090265.1"/>
    </source>
</evidence>
<protein>
    <submittedName>
        <fullName evidence="2">Uncharacterized protein</fullName>
    </submittedName>
</protein>
<feature type="chain" id="PRO_5046263061" evidence="1">
    <location>
        <begin position="19"/>
        <end position="75"/>
    </location>
</feature>
<comment type="caution">
    <text evidence="2">The sequence shown here is derived from an EMBL/GenBank/DDBJ whole genome shotgun (WGS) entry which is preliminary data.</text>
</comment>